<comment type="caution">
    <text evidence="8">The sequence shown here is derived from an EMBL/GenBank/DDBJ whole genome shotgun (WGS) entry which is preliminary data.</text>
</comment>
<dbReference type="PANTHER" id="PTHR36838:SF3">
    <property type="entry name" value="TRANSPORTER AUXIN EFFLUX CARRIER EC FAMILY"/>
    <property type="match status" value="1"/>
</dbReference>
<dbReference type="Pfam" id="PF03547">
    <property type="entry name" value="Mem_trans"/>
    <property type="match status" value="1"/>
</dbReference>
<feature type="transmembrane region" description="Helical" evidence="7">
    <location>
        <begin position="128"/>
        <end position="152"/>
    </location>
</feature>
<keyword evidence="9" id="KW-1185">Reference proteome</keyword>
<feature type="transmembrane region" description="Helical" evidence="7">
    <location>
        <begin position="6"/>
        <end position="26"/>
    </location>
</feature>
<evidence type="ECO:0000256" key="3">
    <source>
        <dbReference type="ARBA" id="ARBA00022475"/>
    </source>
</evidence>
<dbReference type="EMBL" id="JAPFFF010000028">
    <property type="protein sequence ID" value="KAK8847318.1"/>
    <property type="molecule type" value="Genomic_DNA"/>
</dbReference>
<proteinExistence type="predicted"/>
<name>A0ABR2HHS7_9EUKA</name>
<protein>
    <submittedName>
        <fullName evidence="8">Intracellular auxin transport</fullName>
    </submittedName>
</protein>
<feature type="transmembrane region" description="Helical" evidence="7">
    <location>
        <begin position="69"/>
        <end position="89"/>
    </location>
</feature>
<keyword evidence="2" id="KW-0813">Transport</keyword>
<comment type="subcellular location">
    <subcellularLocation>
        <location evidence="1">Membrane</location>
        <topology evidence="1">Multi-pass membrane protein</topology>
    </subcellularLocation>
</comment>
<gene>
    <name evidence="8" type="ORF">M9Y10_019907</name>
</gene>
<dbReference type="PANTHER" id="PTHR36838">
    <property type="entry name" value="AUXIN EFFLUX CARRIER FAMILY PROTEIN"/>
    <property type="match status" value="1"/>
</dbReference>
<evidence type="ECO:0000313" key="9">
    <source>
        <dbReference type="Proteomes" id="UP001470230"/>
    </source>
</evidence>
<keyword evidence="4 7" id="KW-0812">Transmembrane</keyword>
<keyword evidence="3" id="KW-1003">Cell membrane</keyword>
<evidence type="ECO:0000256" key="6">
    <source>
        <dbReference type="ARBA" id="ARBA00023136"/>
    </source>
</evidence>
<feature type="transmembrane region" description="Helical" evidence="7">
    <location>
        <begin position="270"/>
        <end position="291"/>
    </location>
</feature>
<keyword evidence="5 7" id="KW-1133">Transmembrane helix</keyword>
<feature type="transmembrane region" description="Helical" evidence="7">
    <location>
        <begin position="303"/>
        <end position="321"/>
    </location>
</feature>
<dbReference type="Proteomes" id="UP001470230">
    <property type="component" value="Unassembled WGS sequence"/>
</dbReference>
<feature type="transmembrane region" description="Helical" evidence="7">
    <location>
        <begin position="242"/>
        <end position="264"/>
    </location>
</feature>
<keyword evidence="6 7" id="KW-0472">Membrane</keyword>
<feature type="transmembrane region" description="Helical" evidence="7">
    <location>
        <begin position="173"/>
        <end position="197"/>
    </location>
</feature>
<organism evidence="8 9">
    <name type="scientific">Tritrichomonas musculus</name>
    <dbReference type="NCBI Taxonomy" id="1915356"/>
    <lineage>
        <taxon>Eukaryota</taxon>
        <taxon>Metamonada</taxon>
        <taxon>Parabasalia</taxon>
        <taxon>Tritrichomonadida</taxon>
        <taxon>Tritrichomonadidae</taxon>
        <taxon>Tritrichomonas</taxon>
    </lineage>
</organism>
<evidence type="ECO:0000256" key="2">
    <source>
        <dbReference type="ARBA" id="ARBA00022448"/>
    </source>
</evidence>
<feature type="transmembrane region" description="Helical" evidence="7">
    <location>
        <begin position="209"/>
        <end position="230"/>
    </location>
</feature>
<evidence type="ECO:0000256" key="7">
    <source>
        <dbReference type="SAM" id="Phobius"/>
    </source>
</evidence>
<sequence length="330" mass="36910">MAPYYVNVIQVGLSMIFIILLGFVCTKFNFIPKRESDVVNKFVFRAGFFCLTIRSLAGKTREELNFYPLVIGGLMSISVYLLSALMLLYPFKDRWSQYLSTVFPGNYINYVISGVPIFQALWEPKDEVMIPIITLSNDLVTSPIFLCLGAIYQLKKQAQTHPGERPLPKGQMILVILKKIFSNPILLGNLVGLLYVCTNLPVPIYLRELFNMLGDLCLPLSLFCVGAFLSQHSLISCHWLKFLAAFILRAFIGPFFATVFAYALPLKPRLARQCVIMATQPTAVACFQLALNAGVGPGSASTLIFWTTLLTVPILICWVEILDGLNLFVE</sequence>
<evidence type="ECO:0000256" key="4">
    <source>
        <dbReference type="ARBA" id="ARBA00022692"/>
    </source>
</evidence>
<evidence type="ECO:0000256" key="5">
    <source>
        <dbReference type="ARBA" id="ARBA00022989"/>
    </source>
</evidence>
<evidence type="ECO:0000256" key="1">
    <source>
        <dbReference type="ARBA" id="ARBA00004141"/>
    </source>
</evidence>
<feature type="transmembrane region" description="Helical" evidence="7">
    <location>
        <begin position="101"/>
        <end position="122"/>
    </location>
</feature>
<accession>A0ABR2HHS7</accession>
<evidence type="ECO:0000313" key="8">
    <source>
        <dbReference type="EMBL" id="KAK8847318.1"/>
    </source>
</evidence>
<reference evidence="8 9" key="1">
    <citation type="submission" date="2024-04" db="EMBL/GenBank/DDBJ databases">
        <title>Tritrichomonas musculus Genome.</title>
        <authorList>
            <person name="Alves-Ferreira E."/>
            <person name="Grigg M."/>
            <person name="Lorenzi H."/>
            <person name="Galac M."/>
        </authorList>
    </citation>
    <scope>NUCLEOTIDE SEQUENCE [LARGE SCALE GENOMIC DNA]</scope>
    <source>
        <strain evidence="8 9">EAF2021</strain>
    </source>
</reference>
<dbReference type="InterPro" id="IPR004776">
    <property type="entry name" value="Mem_transp_PIN-like"/>
</dbReference>